<accession>A0A181C9F2</accession>
<evidence type="ECO:0000256" key="1">
    <source>
        <dbReference type="ARBA" id="ARBA00008769"/>
    </source>
</evidence>
<dbReference type="RefSeq" id="WP_007398015.1">
    <property type="nucleotide sequence ID" value="NZ_CALMTF010000080.1"/>
</dbReference>
<keyword evidence="4" id="KW-1185">Reference proteome</keyword>
<dbReference type="KEGG" id="kre:GWK63_05800"/>
<dbReference type="InterPro" id="IPR052932">
    <property type="entry name" value="OprB_Porin"/>
</dbReference>
<comment type="similarity">
    <text evidence="1 2">Belongs to the OprB family.</text>
</comment>
<sequence length="499" mass="54463">MCVIKTCANNENKSAIKWNFIPVRIRLLAVAVGMLFIGCTLTSEVLAQTETAKTAFTTHYDPAAFPMTEMGQVAIGPLVPMLTASPHLFGDWGGIQPWLTNRGIFLNVTVNEEYMGNVTGGRQRANVAAGQVAGALDIDWQRLAGVPSFWTHMLVVNGHGSSLSNAIGDSITNPEEIYGARGNVVAHLVDMYADKGFLRDRIILSVGVIPTGSFFNQDYLACSFMNVSVCGNPAPSKYVPGGRDWPSGNLGAVLRVRPTLRTYIMGGIFAVSPHAYNGGISGWALGQDGLGKLSSQVEIGWSPSFGRHHLLGHYKIGYWYDNSRYPNLYADINGNSFQATGLPRRYESGMNAAWFLFNQMIHRSGDGLANGLIVIGGADYTQGSQVAMRDHEWIGLLQSGTPWGRPLDQVGAMFQYMEMGHTVTLQQESSLALGLPYLSNQWGAVYGIQSHENVWEAFYSIHVARGTAFQPDFQYLQRPGATTTFHDAAVIGFQFTTNL</sequence>
<dbReference type="GO" id="GO:0008643">
    <property type="term" value="P:carbohydrate transport"/>
    <property type="evidence" value="ECO:0007669"/>
    <property type="project" value="InterPro"/>
</dbReference>
<dbReference type="AlphaFoldDB" id="A0A181C9F2"/>
<dbReference type="PANTHER" id="PTHR37944">
    <property type="entry name" value="PORIN B"/>
    <property type="match status" value="1"/>
</dbReference>
<dbReference type="PANTHER" id="PTHR37944:SF1">
    <property type="entry name" value="PORIN B"/>
    <property type="match status" value="1"/>
</dbReference>
<dbReference type="GO" id="GO:0016020">
    <property type="term" value="C:membrane"/>
    <property type="evidence" value="ECO:0007669"/>
    <property type="project" value="InterPro"/>
</dbReference>
<evidence type="ECO:0000313" key="4">
    <source>
        <dbReference type="Proteomes" id="UP000502533"/>
    </source>
</evidence>
<dbReference type="GeneID" id="85021659"/>
<name>A0A181C9F2_9PROT</name>
<proteinExistence type="inferred from homology"/>
<protein>
    <submittedName>
        <fullName evidence="3">Carbohydrate porin</fullName>
    </submittedName>
</protein>
<organism evidence="3 4">
    <name type="scientific">Komagataeibacter rhaeticus</name>
    <dbReference type="NCBI Taxonomy" id="215221"/>
    <lineage>
        <taxon>Bacteria</taxon>
        <taxon>Pseudomonadati</taxon>
        <taxon>Pseudomonadota</taxon>
        <taxon>Alphaproteobacteria</taxon>
        <taxon>Acetobacterales</taxon>
        <taxon>Acetobacteraceae</taxon>
        <taxon>Komagataeibacter</taxon>
    </lineage>
</organism>
<gene>
    <name evidence="3" type="ORF">GWK63_05800</name>
</gene>
<dbReference type="GO" id="GO:0015288">
    <property type="term" value="F:porin activity"/>
    <property type="evidence" value="ECO:0007669"/>
    <property type="project" value="InterPro"/>
</dbReference>
<dbReference type="InterPro" id="IPR038673">
    <property type="entry name" value="OprB_sf"/>
</dbReference>
<dbReference type="InterPro" id="IPR007049">
    <property type="entry name" value="Carb-sel_porin_OprB"/>
</dbReference>
<dbReference type="Gene3D" id="2.40.160.180">
    <property type="entry name" value="Carbohydrate-selective porin OprB"/>
    <property type="match status" value="1"/>
</dbReference>
<evidence type="ECO:0000313" key="3">
    <source>
        <dbReference type="EMBL" id="QIP35049.1"/>
    </source>
</evidence>
<evidence type="ECO:0000256" key="2">
    <source>
        <dbReference type="RuleBase" id="RU363072"/>
    </source>
</evidence>
<dbReference type="EMBL" id="CP050139">
    <property type="protein sequence ID" value="QIP35049.1"/>
    <property type="molecule type" value="Genomic_DNA"/>
</dbReference>
<dbReference type="Pfam" id="PF04966">
    <property type="entry name" value="OprB"/>
    <property type="match status" value="1"/>
</dbReference>
<dbReference type="Proteomes" id="UP000502533">
    <property type="component" value="Chromosome"/>
</dbReference>
<reference evidence="3 4" key="1">
    <citation type="submission" date="2020-03" db="EMBL/GenBank/DDBJ databases">
        <title>Isolation of cellulose-producing strains, genome characterization and application of the synthesized cellulose films as an economical and sustainable material for piezoelectric sensor construction.</title>
        <authorList>
            <person name="Mangayil R.K."/>
        </authorList>
    </citation>
    <scope>NUCLEOTIDE SEQUENCE [LARGE SCALE GENOMIC DNA]</scope>
    <source>
        <strain evidence="3 4">ENS 9a1a</strain>
    </source>
</reference>